<gene>
    <name evidence="1" type="ORF">J5227_21210</name>
</gene>
<evidence type="ECO:0000313" key="2">
    <source>
        <dbReference type="Proteomes" id="UP000665181"/>
    </source>
</evidence>
<dbReference type="EMBL" id="JAGFPW010000032">
    <property type="protein sequence ID" value="MBO3796759.1"/>
    <property type="molecule type" value="Genomic_DNA"/>
</dbReference>
<sequence length="74" mass="8385">MGAYYIIEHVETKTTKSLIVADSAQDAYRCLERGYYDEFDSEIKVETHVSVKEACTPREKQLLLAAPQEGDSNE</sequence>
<protein>
    <submittedName>
        <fullName evidence="1">Uncharacterized protein</fullName>
    </submittedName>
</protein>
<proteinExistence type="predicted"/>
<name>A0A8I1WHI7_BACIU</name>
<organism evidence="1 2">
    <name type="scientific">Bacillus subtilis</name>
    <dbReference type="NCBI Taxonomy" id="1423"/>
    <lineage>
        <taxon>Bacteria</taxon>
        <taxon>Bacillati</taxon>
        <taxon>Bacillota</taxon>
        <taxon>Bacilli</taxon>
        <taxon>Bacillales</taxon>
        <taxon>Bacillaceae</taxon>
        <taxon>Bacillus</taxon>
    </lineage>
</organism>
<accession>A0A8I1WHI7</accession>
<dbReference type="AlphaFoldDB" id="A0A8I1WHI7"/>
<dbReference type="RefSeq" id="WP_208556873.1">
    <property type="nucleotide sequence ID" value="NZ_JAGFPW010000032.1"/>
</dbReference>
<dbReference type="Proteomes" id="UP000665181">
    <property type="component" value="Unassembled WGS sequence"/>
</dbReference>
<reference evidence="1" key="1">
    <citation type="submission" date="2021-03" db="EMBL/GenBank/DDBJ databases">
        <title>Isolation of Bacillus subtilis from fermented food sample.</title>
        <authorList>
            <person name="Lakshmanan V."/>
            <person name="Athira K."/>
            <person name="Rajagopal K."/>
        </authorList>
    </citation>
    <scope>NUCLEOTIDE SEQUENCE</scope>
    <source>
        <strain evidence="1">S1</strain>
    </source>
</reference>
<comment type="caution">
    <text evidence="1">The sequence shown here is derived from an EMBL/GenBank/DDBJ whole genome shotgun (WGS) entry which is preliminary data.</text>
</comment>
<evidence type="ECO:0000313" key="1">
    <source>
        <dbReference type="EMBL" id="MBO3796759.1"/>
    </source>
</evidence>